<protein>
    <submittedName>
        <fullName evidence="1">Putative secreted protein</fullName>
    </submittedName>
</protein>
<proteinExistence type="predicted"/>
<reference evidence="1" key="1">
    <citation type="journal article" date="2018" name="PLoS Negl. Trop. Dis.">
        <title>An insight into the salivary gland and fat body transcriptome of Panstrongylus lignarius (Hemiptera: Heteroptera), the main vector of Chagas disease in Peru.</title>
        <authorList>
            <person name="Nevoa J.C."/>
            <person name="Mendes M.T."/>
            <person name="da Silva M.V."/>
            <person name="Soares S.C."/>
            <person name="Oliveira C.J.F."/>
            <person name="Ribeiro J.M.C."/>
        </authorList>
    </citation>
    <scope>NUCLEOTIDE SEQUENCE</scope>
</reference>
<name>A0A224XUK2_9HEMI</name>
<dbReference type="EMBL" id="GFTR01000199">
    <property type="protein sequence ID" value="JAW16227.1"/>
    <property type="molecule type" value="Transcribed_RNA"/>
</dbReference>
<dbReference type="AlphaFoldDB" id="A0A224XUK2"/>
<organism evidence="1">
    <name type="scientific">Panstrongylus lignarius</name>
    <dbReference type="NCBI Taxonomy" id="156445"/>
    <lineage>
        <taxon>Eukaryota</taxon>
        <taxon>Metazoa</taxon>
        <taxon>Ecdysozoa</taxon>
        <taxon>Arthropoda</taxon>
        <taxon>Hexapoda</taxon>
        <taxon>Insecta</taxon>
        <taxon>Pterygota</taxon>
        <taxon>Neoptera</taxon>
        <taxon>Paraneoptera</taxon>
        <taxon>Hemiptera</taxon>
        <taxon>Heteroptera</taxon>
        <taxon>Panheteroptera</taxon>
        <taxon>Cimicomorpha</taxon>
        <taxon>Reduviidae</taxon>
        <taxon>Triatominae</taxon>
        <taxon>Panstrongylus</taxon>
    </lineage>
</organism>
<accession>A0A224XUK2</accession>
<sequence length="69" mass="7992">MLRVLVLNGHCVILQSIFVLTSADKLRHLLAKISLNTRKFSDKFDVSLCLYFYEMKLIQMLLNEISCEA</sequence>
<evidence type="ECO:0000313" key="1">
    <source>
        <dbReference type="EMBL" id="JAW16227.1"/>
    </source>
</evidence>